<evidence type="ECO:0000259" key="10">
    <source>
        <dbReference type="PROSITE" id="PS50994"/>
    </source>
</evidence>
<dbReference type="Pfam" id="PF00665">
    <property type="entry name" value="rve"/>
    <property type="match status" value="1"/>
</dbReference>
<dbReference type="FunFam" id="3.30.70.270:FF:000020">
    <property type="entry name" value="Transposon Tf2-6 polyprotein-like Protein"/>
    <property type="match status" value="1"/>
</dbReference>
<dbReference type="SUPFAM" id="SSF53098">
    <property type="entry name" value="Ribonuclease H-like"/>
    <property type="match status" value="1"/>
</dbReference>
<dbReference type="Pfam" id="PF17921">
    <property type="entry name" value="Integrase_H2C2"/>
    <property type="match status" value="1"/>
</dbReference>
<keyword evidence="5" id="KW-0255">Endonuclease</keyword>
<feature type="compositionally biased region" description="Basic and acidic residues" evidence="8">
    <location>
        <begin position="1366"/>
        <end position="1384"/>
    </location>
</feature>
<dbReference type="InterPro" id="IPR041373">
    <property type="entry name" value="RT_RNaseH"/>
</dbReference>
<dbReference type="SUPFAM" id="SSF50630">
    <property type="entry name" value="Acid proteases"/>
    <property type="match status" value="1"/>
</dbReference>
<evidence type="ECO:0000256" key="8">
    <source>
        <dbReference type="SAM" id="MobiDB-lite"/>
    </source>
</evidence>
<dbReference type="GO" id="GO:0003964">
    <property type="term" value="F:RNA-directed DNA polymerase activity"/>
    <property type="evidence" value="ECO:0007669"/>
    <property type="project" value="UniProtKB-KW"/>
</dbReference>
<dbReference type="Gene3D" id="1.10.340.70">
    <property type="match status" value="1"/>
</dbReference>
<dbReference type="FunFam" id="3.30.420.10:FF:000063">
    <property type="entry name" value="Retrovirus-related Pol polyprotein from transposon 297-like Protein"/>
    <property type="match status" value="1"/>
</dbReference>
<dbReference type="SUPFAM" id="SSF56672">
    <property type="entry name" value="DNA/RNA polymerases"/>
    <property type="match status" value="1"/>
</dbReference>
<reference evidence="12" key="1">
    <citation type="submission" date="2022-11" db="UniProtKB">
        <authorList>
            <consortium name="WormBaseParasite"/>
        </authorList>
    </citation>
    <scope>IDENTIFICATION</scope>
</reference>
<evidence type="ECO:0000256" key="6">
    <source>
        <dbReference type="ARBA" id="ARBA00022801"/>
    </source>
</evidence>
<dbReference type="InterPro" id="IPR001584">
    <property type="entry name" value="Integrase_cat-core"/>
</dbReference>
<dbReference type="GO" id="GO:0015074">
    <property type="term" value="P:DNA integration"/>
    <property type="evidence" value="ECO:0007669"/>
    <property type="project" value="UniProtKB-KW"/>
</dbReference>
<dbReference type="PANTHER" id="PTHR37984:SF5">
    <property type="entry name" value="PROTEIN NYNRIN-LIKE"/>
    <property type="match status" value="1"/>
</dbReference>
<keyword evidence="6" id="KW-0378">Hydrolase</keyword>
<protein>
    <recommendedName>
        <fullName evidence="1">RNA-directed DNA polymerase</fullName>
        <ecNumber evidence="1">2.7.7.49</ecNumber>
    </recommendedName>
</protein>
<dbReference type="InterPro" id="IPR036875">
    <property type="entry name" value="Znf_CCHC_sf"/>
</dbReference>
<keyword evidence="11" id="KW-1185">Reference proteome</keyword>
<feature type="compositionally biased region" description="Polar residues" evidence="8">
    <location>
        <begin position="261"/>
        <end position="273"/>
    </location>
</feature>
<accession>A0A914H867</accession>
<dbReference type="InterPro" id="IPR001878">
    <property type="entry name" value="Znf_CCHC"/>
</dbReference>
<name>A0A914H867_GLORO</name>
<dbReference type="InterPro" id="IPR043502">
    <property type="entry name" value="DNA/RNA_pol_sf"/>
</dbReference>
<dbReference type="GO" id="GO:0003677">
    <property type="term" value="F:DNA binding"/>
    <property type="evidence" value="ECO:0007669"/>
    <property type="project" value="UniProtKB-KW"/>
</dbReference>
<keyword evidence="3" id="KW-0548">Nucleotidyltransferase</keyword>
<evidence type="ECO:0000313" key="12">
    <source>
        <dbReference type="WBParaSite" id="Gr19_v10_g14130.t1"/>
    </source>
</evidence>
<dbReference type="InterPro" id="IPR001969">
    <property type="entry name" value="Aspartic_peptidase_AS"/>
</dbReference>
<dbReference type="Gene3D" id="3.10.10.10">
    <property type="entry name" value="HIV Type 1 Reverse Transcriptase, subunit A, domain 1"/>
    <property type="match status" value="1"/>
</dbReference>
<keyword evidence="7" id="KW-0695">RNA-directed DNA polymerase</keyword>
<dbReference type="InterPro" id="IPR012337">
    <property type="entry name" value="RNaseH-like_sf"/>
</dbReference>
<feature type="domain" description="Reverse transcriptase" evidence="9">
    <location>
        <begin position="543"/>
        <end position="721"/>
    </location>
</feature>
<evidence type="ECO:0000256" key="7">
    <source>
        <dbReference type="ARBA" id="ARBA00022918"/>
    </source>
</evidence>
<evidence type="ECO:0000256" key="2">
    <source>
        <dbReference type="ARBA" id="ARBA00022679"/>
    </source>
</evidence>
<dbReference type="Pfam" id="PF23309">
    <property type="entry name" value="DUF7083"/>
    <property type="match status" value="1"/>
</dbReference>
<dbReference type="CDD" id="cd09274">
    <property type="entry name" value="RNase_HI_RT_Ty3"/>
    <property type="match status" value="1"/>
</dbReference>
<dbReference type="Gene3D" id="3.30.420.10">
    <property type="entry name" value="Ribonuclease H-like superfamily/Ribonuclease H"/>
    <property type="match status" value="1"/>
</dbReference>
<evidence type="ECO:0000256" key="4">
    <source>
        <dbReference type="ARBA" id="ARBA00022722"/>
    </source>
</evidence>
<dbReference type="GO" id="GO:0003723">
    <property type="term" value="F:RNA binding"/>
    <property type="evidence" value="ECO:0007669"/>
    <property type="project" value="UniProtKB-KW"/>
</dbReference>
<proteinExistence type="predicted"/>
<dbReference type="GO" id="GO:0008270">
    <property type="term" value="F:zinc ion binding"/>
    <property type="evidence" value="ECO:0007669"/>
    <property type="project" value="InterPro"/>
</dbReference>
<dbReference type="SMART" id="SM00343">
    <property type="entry name" value="ZnF_C2HC"/>
    <property type="match status" value="2"/>
</dbReference>
<dbReference type="InterPro" id="IPR055510">
    <property type="entry name" value="DUF7083"/>
</dbReference>
<feature type="region of interest" description="Disordered" evidence="8">
    <location>
        <begin position="239"/>
        <end position="280"/>
    </location>
</feature>
<dbReference type="Pfam" id="PF17917">
    <property type="entry name" value="RT_RNaseH"/>
    <property type="match status" value="1"/>
</dbReference>
<evidence type="ECO:0000259" key="9">
    <source>
        <dbReference type="PROSITE" id="PS50878"/>
    </source>
</evidence>
<dbReference type="PANTHER" id="PTHR37984">
    <property type="entry name" value="PROTEIN CBG26694"/>
    <property type="match status" value="1"/>
</dbReference>
<dbReference type="GO" id="GO:0004190">
    <property type="term" value="F:aspartic-type endopeptidase activity"/>
    <property type="evidence" value="ECO:0007669"/>
    <property type="project" value="UniProtKB-KW"/>
</dbReference>
<dbReference type="InterPro" id="IPR021109">
    <property type="entry name" value="Peptidase_aspartic_dom_sf"/>
</dbReference>
<dbReference type="InterPro" id="IPR043128">
    <property type="entry name" value="Rev_trsase/Diguanyl_cyclase"/>
</dbReference>
<keyword evidence="4" id="KW-0540">Nuclease</keyword>
<dbReference type="InterPro" id="IPR041588">
    <property type="entry name" value="Integrase_H2C2"/>
</dbReference>
<dbReference type="Gene3D" id="2.40.70.10">
    <property type="entry name" value="Acid Proteases"/>
    <property type="match status" value="1"/>
</dbReference>
<dbReference type="Gene3D" id="3.30.70.270">
    <property type="match status" value="2"/>
</dbReference>
<dbReference type="GO" id="GO:0006508">
    <property type="term" value="P:proteolysis"/>
    <property type="evidence" value="ECO:0007669"/>
    <property type="project" value="UniProtKB-KW"/>
</dbReference>
<keyword evidence="2" id="KW-0808">Transferase</keyword>
<dbReference type="FunFam" id="3.10.20.370:FF:000001">
    <property type="entry name" value="Retrovirus-related Pol polyprotein from transposon 17.6-like protein"/>
    <property type="match status" value="1"/>
</dbReference>
<sequence length="1596" mass="180240">MDAATLQRVLDNVLAQSEARVQQMLKAATPANNDLANANLTNSIDARIGKFKYDPENGHTFDQWFKRYGKIIEEDGKELPEATKVRLLLGKMADEEYSKYRDSVSPTLPDQIKWAETLTNLKELFAETRSLFVRRYDCFKIRQQPRQDITSLVALINASCENANLSLTKEELKCIILVIALRDENHDLRQKCLKMLEDSRKTGTAITLKKVEEELRTIQLVKESALSLMSPSVATNAIRARPQQWRDSKSKPYLQQHGEQRSYNQQSGSSNSTEKGKLFRGPPTHPCGSCGLSNHWRADCRLKDAICSKCQRKGHIAKVCRQTTKAPPRKDRSFLSIGVQTHLMAMGTTQPRYWKILITINGVQNRMNVDTGAQATIIPIRTWIKLGKPALSPSDIDAKNCNGEPVPINGKFECVVKTTRSSPKTLTAYVSETIEQDLLGLPWIEQLEIIPTEILFQEVRTKARCNPSKTASQHPTNVNDAQSLISALQSDFSEVFSSDLGRCTKAKAHLILKPDAKPVYCKARPVPHGAIDAVNDELDRLLKIGAIKPIEFSHWAAPILAVKKKNGKTRVCIDFSTGLNNALELNRHPLPRPENIYAALNGAAYFSNLDLRDAYLQMELDTESQQLCALNTHRGLFQCQRLPFGVKSAPSIFQHLMDQICAGIPGVFAYLDDGLIATKTLEQHLSAIYQLFTRIKEFGLRIQLEKCKFLQKELLFLGHIISAEGIRPDPSRSKAIRQMPPPHDVSTLRSFLGALNYYGKFVKEMREIRAPLDQLLRKDISWNWKAEQQTAFEKAKEIMTSDLLLTHYDPSLQMVVAADASKDGIGATISHIWPDKSEKVIEHASCTLSDAQQNYSQIEKEALALVFAVQKFHRMLFGHKFTLLTDHKPLLAIFGSKKGIPIYSASRLQRWALIMTNYDFVIKYVNTAAFGQADVLSRLIANYPRPEEDRLIANICTETECYISTVLQSQTDQLPITAKEIAEVTAEDEILSEILRLSRSGWPKKVNDPEFAPYFPKRDEIIGIEGCLMYQQRIIVPSLLRARALKTLHMSHPGIVRMKALARRHFYWPGLDSAIEKVVRECEECQNALKAPTKAPLAPWPPTSQAFQRVHIDFAGPCEDGHMYLILVDSFSKWPEVCLMNTTTSSATIKVLRSVIYRSGVPEEIVSDNGTQFRSAEFAGFCKEFGIKHTFTPPFHPQSNGQVERFVDTFKRAMKKCAKGDKLWAEKMLLSYRTTPSAVLNGHSPDQLFFGRKLRTTLSLIHPRGEQREFVDQKDIRKSQLKYSSQMTKQFDEKHGAKPSEFGPQDPVLLLNYKLGKAHWLPGTIVERVRHSPTYRVLVPSLGKRIVHRHANQLRRRLAFEEDGPTTDREPIPTVHADENHQPPKDQQLPQGSPPLAVRRSRRTIKPRTFYSPPPARNEIEAAILSIKLRDVIAKGNEAKVLDVMFLDNKTKGCLTAWNILAEFLSFILDKKEGCTLKIQQVQPKYSSKQEMSFLFVNTSKIAVSGKKTENQVYLLADFKKSGSYSGGVRVCIAHTAYFPNSLKFVIGEEVTINTADADINDAGVLTLTIYDEKSIVKHEDKKFQKQNLADFDYPI</sequence>
<dbReference type="Gene3D" id="4.10.60.10">
    <property type="entry name" value="Zinc finger, CCHC-type"/>
    <property type="match status" value="1"/>
</dbReference>
<dbReference type="Pfam" id="PF00078">
    <property type="entry name" value="RVT_1"/>
    <property type="match status" value="1"/>
</dbReference>
<dbReference type="InterPro" id="IPR050951">
    <property type="entry name" value="Retrovirus_Pol_polyprotein"/>
</dbReference>
<feature type="domain" description="Integrase catalytic" evidence="10">
    <location>
        <begin position="1095"/>
        <end position="1253"/>
    </location>
</feature>
<dbReference type="SUPFAM" id="SSF57756">
    <property type="entry name" value="Retrovirus zinc finger-like domains"/>
    <property type="match status" value="1"/>
</dbReference>
<dbReference type="Proteomes" id="UP000887572">
    <property type="component" value="Unplaced"/>
</dbReference>
<dbReference type="FunFam" id="1.10.340.70:FF:000003">
    <property type="entry name" value="Protein CBG25708"/>
    <property type="match status" value="1"/>
</dbReference>
<dbReference type="CDD" id="cd01647">
    <property type="entry name" value="RT_LTR"/>
    <property type="match status" value="1"/>
</dbReference>
<dbReference type="GO" id="GO:0042575">
    <property type="term" value="C:DNA polymerase complex"/>
    <property type="evidence" value="ECO:0007669"/>
    <property type="project" value="UniProtKB-ARBA"/>
</dbReference>
<dbReference type="PROSITE" id="PS00141">
    <property type="entry name" value="ASP_PROTEASE"/>
    <property type="match status" value="1"/>
</dbReference>
<evidence type="ECO:0000256" key="5">
    <source>
        <dbReference type="ARBA" id="ARBA00022759"/>
    </source>
</evidence>
<dbReference type="InterPro" id="IPR000477">
    <property type="entry name" value="RT_dom"/>
</dbReference>
<feature type="region of interest" description="Disordered" evidence="8">
    <location>
        <begin position="1357"/>
        <end position="1412"/>
    </location>
</feature>
<dbReference type="PROSITE" id="PS50994">
    <property type="entry name" value="INTEGRASE"/>
    <property type="match status" value="1"/>
</dbReference>
<evidence type="ECO:0000256" key="1">
    <source>
        <dbReference type="ARBA" id="ARBA00012493"/>
    </source>
</evidence>
<dbReference type="PROSITE" id="PS50878">
    <property type="entry name" value="RT_POL"/>
    <property type="match status" value="1"/>
</dbReference>
<dbReference type="InterPro" id="IPR036397">
    <property type="entry name" value="RNaseH_sf"/>
</dbReference>
<dbReference type="WBParaSite" id="Gr19_v10_g14130.t1">
    <property type="protein sequence ID" value="Gr19_v10_g14130.t1"/>
    <property type="gene ID" value="Gr19_v10_g14130"/>
</dbReference>
<dbReference type="GO" id="GO:0019899">
    <property type="term" value="F:enzyme binding"/>
    <property type="evidence" value="ECO:0007669"/>
    <property type="project" value="UniProtKB-ARBA"/>
</dbReference>
<dbReference type="EC" id="2.7.7.49" evidence="1"/>
<organism evidence="11 12">
    <name type="scientific">Globodera rostochiensis</name>
    <name type="common">Golden nematode worm</name>
    <name type="synonym">Heterodera rostochiensis</name>
    <dbReference type="NCBI Taxonomy" id="31243"/>
    <lineage>
        <taxon>Eukaryota</taxon>
        <taxon>Metazoa</taxon>
        <taxon>Ecdysozoa</taxon>
        <taxon>Nematoda</taxon>
        <taxon>Chromadorea</taxon>
        <taxon>Rhabditida</taxon>
        <taxon>Tylenchina</taxon>
        <taxon>Tylenchomorpha</taxon>
        <taxon>Tylenchoidea</taxon>
        <taxon>Heteroderidae</taxon>
        <taxon>Heteroderinae</taxon>
        <taxon>Globodera</taxon>
    </lineage>
</organism>
<evidence type="ECO:0000313" key="11">
    <source>
        <dbReference type="Proteomes" id="UP000887572"/>
    </source>
</evidence>
<evidence type="ECO:0000256" key="3">
    <source>
        <dbReference type="ARBA" id="ARBA00022695"/>
    </source>
</evidence>
<dbReference type="GO" id="GO:0004519">
    <property type="term" value="F:endonuclease activity"/>
    <property type="evidence" value="ECO:0007669"/>
    <property type="project" value="UniProtKB-KW"/>
</dbReference>